<feature type="transmembrane region" description="Helical" evidence="1">
    <location>
        <begin position="221"/>
        <end position="243"/>
    </location>
</feature>
<feature type="transmembrane region" description="Helical" evidence="1">
    <location>
        <begin position="322"/>
        <end position="348"/>
    </location>
</feature>
<name>A0ABM8Q2L3_9BACT</name>
<feature type="transmembrane region" description="Helical" evidence="1">
    <location>
        <begin position="106"/>
        <end position="126"/>
    </location>
</feature>
<evidence type="ECO:0000313" key="3">
    <source>
        <dbReference type="EMBL" id="CAD7287108.1"/>
    </source>
</evidence>
<keyword evidence="1" id="KW-0812">Transmembrane</keyword>
<gene>
    <name evidence="3" type="ORF">LMG8286_00739</name>
</gene>
<feature type="transmembrane region" description="Helical" evidence="1">
    <location>
        <begin position="175"/>
        <end position="193"/>
    </location>
</feature>
<keyword evidence="4" id="KW-1185">Reference proteome</keyword>
<dbReference type="RefSeq" id="WP_230056508.1">
    <property type="nucleotide sequence ID" value="NZ_CAJHOE010000001.1"/>
</dbReference>
<sequence length="410" mass="45847">MHFFHKNFLAKELIKWQNDGFIDTKTATAIATKYDIDIATNANESNSILRIIAYFFFGCSLLTLVGANWEDIAPDIRTFILIALTTVLNFAGFYNLKNGKDGYGSALLVLASLTFGVSIALIAQIYNLDKNLSNGVLLWAVGTFIVALGSQKSLVMGVGLIASAIWILSSLMQTGVSINFYLIFLLGGIWLALKDSSRLLVFGIFISLSCYIFGNYEAFEIFMYASIFSTLSYTLLMFSLSHFLSKFAQHENASYLSTIAGYSFFTLMLFYFTFASFAENIEFYLNFNEIFSQLNNNFGDMFVIFSLASLGVGFYFRDKILIAVSIFVVLLPFLLAYINATILLSVFIVGAGILLIKNDFVFKGVGLIFYVAIVQYMRLIGDYIGTSLLFLAFAISILIITKTRRKHEKI</sequence>
<dbReference type="InterPro" id="IPR018677">
    <property type="entry name" value="DUF2157"/>
</dbReference>
<evidence type="ECO:0000256" key="1">
    <source>
        <dbReference type="SAM" id="Phobius"/>
    </source>
</evidence>
<feature type="domain" description="DUF2157" evidence="2">
    <location>
        <begin position="15"/>
        <end position="154"/>
    </location>
</feature>
<dbReference type="Proteomes" id="UP000789359">
    <property type="component" value="Unassembled WGS sequence"/>
</dbReference>
<keyword evidence="1" id="KW-1133">Transmembrane helix</keyword>
<organism evidence="3 4">
    <name type="scientific">Campylobacter suis</name>
    <dbReference type="NCBI Taxonomy" id="2790657"/>
    <lineage>
        <taxon>Bacteria</taxon>
        <taxon>Pseudomonadati</taxon>
        <taxon>Campylobacterota</taxon>
        <taxon>Epsilonproteobacteria</taxon>
        <taxon>Campylobacterales</taxon>
        <taxon>Campylobacteraceae</taxon>
        <taxon>Campylobacter</taxon>
    </lineage>
</organism>
<feature type="transmembrane region" description="Helical" evidence="1">
    <location>
        <begin position="383"/>
        <end position="401"/>
    </location>
</feature>
<feature type="transmembrane region" description="Helical" evidence="1">
    <location>
        <begin position="255"/>
        <end position="277"/>
    </location>
</feature>
<feature type="transmembrane region" description="Helical" evidence="1">
    <location>
        <begin position="138"/>
        <end position="168"/>
    </location>
</feature>
<feature type="transmembrane region" description="Helical" evidence="1">
    <location>
        <begin position="360"/>
        <end position="377"/>
    </location>
</feature>
<dbReference type="EMBL" id="CAJHOE010000001">
    <property type="protein sequence ID" value="CAD7287108.1"/>
    <property type="molecule type" value="Genomic_DNA"/>
</dbReference>
<reference evidence="3 4" key="1">
    <citation type="submission" date="2020-11" db="EMBL/GenBank/DDBJ databases">
        <authorList>
            <person name="Peeters C."/>
        </authorList>
    </citation>
    <scope>NUCLEOTIDE SEQUENCE [LARGE SCALE GENOMIC DNA]</scope>
    <source>
        <strain evidence="3 4">LMG 8286</strain>
    </source>
</reference>
<accession>A0ABM8Q2L3</accession>
<protein>
    <recommendedName>
        <fullName evidence="2">DUF2157 domain-containing protein</fullName>
    </recommendedName>
</protein>
<evidence type="ECO:0000259" key="2">
    <source>
        <dbReference type="Pfam" id="PF09925"/>
    </source>
</evidence>
<evidence type="ECO:0000313" key="4">
    <source>
        <dbReference type="Proteomes" id="UP000789359"/>
    </source>
</evidence>
<dbReference type="Pfam" id="PF09925">
    <property type="entry name" value="DUF2157"/>
    <property type="match status" value="1"/>
</dbReference>
<comment type="caution">
    <text evidence="3">The sequence shown here is derived from an EMBL/GenBank/DDBJ whole genome shotgun (WGS) entry which is preliminary data.</text>
</comment>
<feature type="transmembrane region" description="Helical" evidence="1">
    <location>
        <begin position="76"/>
        <end position="94"/>
    </location>
</feature>
<keyword evidence="1" id="KW-0472">Membrane</keyword>
<proteinExistence type="predicted"/>
<feature type="transmembrane region" description="Helical" evidence="1">
    <location>
        <begin position="51"/>
        <end position="70"/>
    </location>
</feature>
<feature type="transmembrane region" description="Helical" evidence="1">
    <location>
        <begin position="298"/>
        <end position="316"/>
    </location>
</feature>
<feature type="transmembrane region" description="Helical" evidence="1">
    <location>
        <begin position="199"/>
        <end position="214"/>
    </location>
</feature>